<dbReference type="AlphaFoldDB" id="A0A1M6B1X5"/>
<dbReference type="RefSeq" id="WP_073992541.1">
    <property type="nucleotide sequence ID" value="NZ_FQYT01000003.1"/>
</dbReference>
<dbReference type="NCBIfam" id="NF047353">
    <property type="entry name" value="tube_lmo2291"/>
    <property type="match status" value="1"/>
</dbReference>
<dbReference type="OrthoDB" id="1850870at2"/>
<organism evidence="1 2">
    <name type="scientific">Parasporobacterium paucivorans DSM 15970</name>
    <dbReference type="NCBI Taxonomy" id="1122934"/>
    <lineage>
        <taxon>Bacteria</taxon>
        <taxon>Bacillati</taxon>
        <taxon>Bacillota</taxon>
        <taxon>Clostridia</taxon>
        <taxon>Lachnospirales</taxon>
        <taxon>Lachnospiraceae</taxon>
        <taxon>Parasporobacterium</taxon>
    </lineage>
</organism>
<reference evidence="1 2" key="1">
    <citation type="submission" date="2016-11" db="EMBL/GenBank/DDBJ databases">
        <authorList>
            <person name="Jaros S."/>
            <person name="Januszkiewicz K."/>
            <person name="Wedrychowicz H."/>
        </authorList>
    </citation>
    <scope>NUCLEOTIDE SEQUENCE [LARGE SCALE GENOMIC DNA]</scope>
    <source>
        <strain evidence="1 2">DSM 15970</strain>
    </source>
</reference>
<proteinExistence type="predicted"/>
<evidence type="ECO:0008006" key="3">
    <source>
        <dbReference type="Google" id="ProtNLM"/>
    </source>
</evidence>
<keyword evidence="2" id="KW-1185">Reference proteome</keyword>
<dbReference type="EMBL" id="FQYT01000003">
    <property type="protein sequence ID" value="SHI42677.1"/>
    <property type="molecule type" value="Genomic_DNA"/>
</dbReference>
<dbReference type="STRING" id="1122934.SAMN02745691_00237"/>
<gene>
    <name evidence="1" type="ORF">SAMN02745691_00237</name>
</gene>
<name>A0A1M6B1X5_9FIRM</name>
<dbReference type="Proteomes" id="UP000184342">
    <property type="component" value="Unassembled WGS sequence"/>
</dbReference>
<evidence type="ECO:0000313" key="1">
    <source>
        <dbReference type="EMBL" id="SHI42677.1"/>
    </source>
</evidence>
<sequence length="166" mass="17489">MVLSTLMTGITPDAAFEGWVTNDDYVFAIDLAPDAVTPTAVTAYGVVQMGVEGLDAQMNPVTVEKQFIRDGKSTLKTGSQRSFKLTGDRYIGDDAQDFLIGTVGATGQAAITNYVYFNILTGKGEKGQITIIVNSDSAGKSGESSSIDIELKKVGAEPVAYTYAAA</sequence>
<evidence type="ECO:0000313" key="2">
    <source>
        <dbReference type="Proteomes" id="UP000184342"/>
    </source>
</evidence>
<accession>A0A1M6B1X5</accession>
<protein>
    <recommendedName>
        <fullName evidence="3">Phage major tail protein, TP901-1 family</fullName>
    </recommendedName>
</protein>